<comment type="caution">
    <text evidence="9">The sequence shown here is derived from an EMBL/GenBank/DDBJ whole genome shotgun (WGS) entry which is preliminary data.</text>
</comment>
<keyword evidence="7" id="KW-0812">Transmembrane</keyword>
<dbReference type="EMBL" id="MELI01000063">
    <property type="protein sequence ID" value="OFW33576.1"/>
    <property type="molecule type" value="Genomic_DNA"/>
</dbReference>
<organism evidence="9 10">
    <name type="scientific">Candidatus Aquicultor primus</name>
    <dbReference type="NCBI Taxonomy" id="1797195"/>
    <lineage>
        <taxon>Bacteria</taxon>
        <taxon>Bacillati</taxon>
        <taxon>Actinomycetota</taxon>
        <taxon>Candidatus Aquicultoria</taxon>
        <taxon>Candidatus Aquicultorales</taxon>
        <taxon>Candidatus Aquicultoraceae</taxon>
        <taxon>Candidatus Aquicultor</taxon>
    </lineage>
</organism>
<evidence type="ECO:0000313" key="10">
    <source>
        <dbReference type="Proteomes" id="UP000178086"/>
    </source>
</evidence>
<feature type="transmembrane region" description="Helical" evidence="7">
    <location>
        <begin position="9"/>
        <end position="28"/>
    </location>
</feature>
<dbReference type="Gene3D" id="2.40.10.340">
    <property type="entry name" value="Rod shape-determining protein MreC, domain 1"/>
    <property type="match status" value="1"/>
</dbReference>
<keyword evidence="3 5" id="KW-0133">Cell shape</keyword>
<name>A0A1F2UR20_9ACTN</name>
<sequence length="283" mass="30981">MPEFFSKRNYLIILGLIFFSMAILTVHFREGENGPIHRLQRLVMAATAPAQMAVSSSLQPVRDGWNYLAHFGDIKRENRRLKTEIGELRQTVGELQSLKSENTRLKKIVKFKDKAEYASVPAHVIGKPSSNWRSSVVIDCGLDDGIDRGMPVVVGGTLVGQVTEVSGGAAKVTLLNDVQSGVSVQVRRTSEVGIVKGQLKNQRLVLQYISRDSSIKQGDKVVTSGLGGVFPKGLDVGKVLKVSQSVYSLHKIVEIAVPVNFADLEEVLVVEYKGGFDFSQGSR</sequence>
<reference evidence="9 10" key="1">
    <citation type="journal article" date="2016" name="Nat. Commun.">
        <title>Thousands of microbial genomes shed light on interconnected biogeochemical processes in an aquifer system.</title>
        <authorList>
            <person name="Anantharaman K."/>
            <person name="Brown C.T."/>
            <person name="Hug L.A."/>
            <person name="Sharon I."/>
            <person name="Castelle C.J."/>
            <person name="Probst A.J."/>
            <person name="Thomas B.C."/>
            <person name="Singh A."/>
            <person name="Wilkins M.J."/>
            <person name="Karaoz U."/>
            <person name="Brodie E.L."/>
            <person name="Williams K.H."/>
            <person name="Hubbard S.S."/>
            <person name="Banfield J.F."/>
        </authorList>
    </citation>
    <scope>NUCLEOTIDE SEQUENCE [LARGE SCALE GENOMIC DNA]</scope>
</reference>
<evidence type="ECO:0000256" key="1">
    <source>
        <dbReference type="ARBA" id="ARBA00009369"/>
    </source>
</evidence>
<evidence type="ECO:0000256" key="4">
    <source>
        <dbReference type="ARBA" id="ARBA00032089"/>
    </source>
</evidence>
<keyword evidence="7" id="KW-0472">Membrane</keyword>
<proteinExistence type="inferred from homology"/>
<dbReference type="Proteomes" id="UP000178086">
    <property type="component" value="Unassembled WGS sequence"/>
</dbReference>
<keyword evidence="6" id="KW-0175">Coiled coil</keyword>
<dbReference type="Gene3D" id="2.40.10.350">
    <property type="entry name" value="Rod shape-determining protein MreC, domain 2"/>
    <property type="match status" value="1"/>
</dbReference>
<dbReference type="PANTHER" id="PTHR34138:SF1">
    <property type="entry name" value="CELL SHAPE-DETERMINING PROTEIN MREC"/>
    <property type="match status" value="1"/>
</dbReference>
<evidence type="ECO:0000256" key="7">
    <source>
        <dbReference type="SAM" id="Phobius"/>
    </source>
</evidence>
<dbReference type="Pfam" id="PF04085">
    <property type="entry name" value="MreC"/>
    <property type="match status" value="1"/>
</dbReference>
<dbReference type="GO" id="GO:0008360">
    <property type="term" value="P:regulation of cell shape"/>
    <property type="evidence" value="ECO:0007669"/>
    <property type="project" value="UniProtKB-KW"/>
</dbReference>
<evidence type="ECO:0000256" key="2">
    <source>
        <dbReference type="ARBA" id="ARBA00013855"/>
    </source>
</evidence>
<evidence type="ECO:0000259" key="8">
    <source>
        <dbReference type="Pfam" id="PF04085"/>
    </source>
</evidence>
<comment type="function">
    <text evidence="5">Involved in formation and maintenance of cell shape.</text>
</comment>
<evidence type="ECO:0000256" key="3">
    <source>
        <dbReference type="ARBA" id="ARBA00022960"/>
    </source>
</evidence>
<evidence type="ECO:0000313" key="9">
    <source>
        <dbReference type="EMBL" id="OFW33576.1"/>
    </source>
</evidence>
<evidence type="ECO:0000256" key="5">
    <source>
        <dbReference type="PIRNR" id="PIRNR038471"/>
    </source>
</evidence>
<dbReference type="NCBIfam" id="TIGR00219">
    <property type="entry name" value="mreC"/>
    <property type="match status" value="1"/>
</dbReference>
<dbReference type="InterPro" id="IPR042175">
    <property type="entry name" value="Cell/Rod_MreC_2"/>
</dbReference>
<feature type="coiled-coil region" evidence="6">
    <location>
        <begin position="71"/>
        <end position="98"/>
    </location>
</feature>
<dbReference type="GO" id="GO:0005886">
    <property type="term" value="C:plasma membrane"/>
    <property type="evidence" value="ECO:0007669"/>
    <property type="project" value="TreeGrafter"/>
</dbReference>
<dbReference type="PIRSF" id="PIRSF038471">
    <property type="entry name" value="MreC"/>
    <property type="match status" value="1"/>
</dbReference>
<accession>A0A1F2UR20</accession>
<dbReference type="InterPro" id="IPR055342">
    <property type="entry name" value="MreC_beta-barrel_core"/>
</dbReference>
<comment type="similarity">
    <text evidence="1 5">Belongs to the MreC family.</text>
</comment>
<protein>
    <recommendedName>
        <fullName evidence="2 5">Cell shape-determining protein MreC</fullName>
    </recommendedName>
    <alternativeName>
        <fullName evidence="4 5">Cell shape protein MreC</fullName>
    </alternativeName>
</protein>
<keyword evidence="7" id="KW-1133">Transmembrane helix</keyword>
<dbReference type="InterPro" id="IPR007221">
    <property type="entry name" value="MreC"/>
</dbReference>
<dbReference type="InterPro" id="IPR042177">
    <property type="entry name" value="Cell/Rod_1"/>
</dbReference>
<gene>
    <name evidence="9" type="ORF">A2074_06865</name>
</gene>
<dbReference type="AlphaFoldDB" id="A0A1F2UR20"/>
<evidence type="ECO:0000256" key="6">
    <source>
        <dbReference type="SAM" id="Coils"/>
    </source>
</evidence>
<feature type="domain" description="Rod shape-determining protein MreC beta-barrel core" evidence="8">
    <location>
        <begin position="124"/>
        <end position="271"/>
    </location>
</feature>
<dbReference type="PANTHER" id="PTHR34138">
    <property type="entry name" value="CELL SHAPE-DETERMINING PROTEIN MREC"/>
    <property type="match status" value="1"/>
</dbReference>